<keyword evidence="3" id="KW-1185">Reference proteome</keyword>
<accession>A0A367KGN8</accession>
<name>A0A367KGN8_RHIAZ</name>
<dbReference type="Proteomes" id="UP000252139">
    <property type="component" value="Unassembled WGS sequence"/>
</dbReference>
<dbReference type="AlphaFoldDB" id="A0A367KGN8"/>
<keyword evidence="1" id="KW-0812">Transmembrane</keyword>
<feature type="transmembrane region" description="Helical" evidence="1">
    <location>
        <begin position="46"/>
        <end position="63"/>
    </location>
</feature>
<evidence type="ECO:0000256" key="1">
    <source>
        <dbReference type="SAM" id="Phobius"/>
    </source>
</evidence>
<protein>
    <submittedName>
        <fullName evidence="2">Uncharacterized protein</fullName>
    </submittedName>
</protein>
<dbReference type="OrthoDB" id="10406291at2759"/>
<keyword evidence="1" id="KW-1133">Transmembrane helix</keyword>
<organism evidence="2 3">
    <name type="scientific">Rhizopus azygosporus</name>
    <name type="common">Rhizopus microsporus var. azygosporus</name>
    <dbReference type="NCBI Taxonomy" id="86630"/>
    <lineage>
        <taxon>Eukaryota</taxon>
        <taxon>Fungi</taxon>
        <taxon>Fungi incertae sedis</taxon>
        <taxon>Mucoromycota</taxon>
        <taxon>Mucoromycotina</taxon>
        <taxon>Mucoromycetes</taxon>
        <taxon>Mucorales</taxon>
        <taxon>Mucorineae</taxon>
        <taxon>Rhizopodaceae</taxon>
        <taxon>Rhizopus</taxon>
    </lineage>
</organism>
<dbReference type="EMBL" id="PJQL01000029">
    <property type="protein sequence ID" value="RCI01012.1"/>
    <property type="molecule type" value="Genomic_DNA"/>
</dbReference>
<comment type="caution">
    <text evidence="2">The sequence shown here is derived from an EMBL/GenBank/DDBJ whole genome shotgun (WGS) entry which is preliminary data.</text>
</comment>
<evidence type="ECO:0000313" key="2">
    <source>
        <dbReference type="EMBL" id="RCI01012.1"/>
    </source>
</evidence>
<keyword evidence="1" id="KW-0472">Membrane</keyword>
<reference evidence="2 3" key="1">
    <citation type="journal article" date="2018" name="G3 (Bethesda)">
        <title>Phylogenetic and Phylogenomic Definition of Rhizopus Species.</title>
        <authorList>
            <person name="Gryganskyi A.P."/>
            <person name="Golan J."/>
            <person name="Dolatabadi S."/>
            <person name="Mondo S."/>
            <person name="Robb S."/>
            <person name="Idnurm A."/>
            <person name="Muszewska A."/>
            <person name="Steczkiewicz K."/>
            <person name="Masonjones S."/>
            <person name="Liao H.L."/>
            <person name="Gajdeczka M.T."/>
            <person name="Anike F."/>
            <person name="Vuek A."/>
            <person name="Anishchenko I.M."/>
            <person name="Voigt K."/>
            <person name="de Hoog G.S."/>
            <person name="Smith M.E."/>
            <person name="Heitman J."/>
            <person name="Vilgalys R."/>
            <person name="Stajich J.E."/>
        </authorList>
    </citation>
    <scope>NUCLEOTIDE SEQUENCE [LARGE SCALE GENOMIC DNA]</scope>
    <source>
        <strain evidence="2 3">CBS 357.93</strain>
    </source>
</reference>
<proteinExistence type="predicted"/>
<evidence type="ECO:0000313" key="3">
    <source>
        <dbReference type="Proteomes" id="UP000252139"/>
    </source>
</evidence>
<sequence length="99" mass="11077">MAAVKGEKSNKTTNYLFFFFTQETIDLKLPASLDELKELLKTNNKVVVLFASYGILLMSIMVTDSPTVMHFKDDAKAGKAVGCSFSYIYDKATHEDLLN</sequence>
<gene>
    <name evidence="2" type="ORF">CU097_015546</name>
</gene>